<dbReference type="PANTHER" id="PTHR13124">
    <property type="entry name" value="39S RIBOSOMAL PROTEIN L46, MITOCHONDRIAL PRECURSOR-RELATED"/>
    <property type="match status" value="1"/>
</dbReference>
<dbReference type="STRING" id="174720.A0A0N5BTC4"/>
<evidence type="ECO:0000259" key="1">
    <source>
        <dbReference type="Pfam" id="PF11788"/>
    </source>
</evidence>
<dbReference type="Gene3D" id="3.90.79.10">
    <property type="entry name" value="Nucleoside Triphosphate Pyrophosphohydrolase"/>
    <property type="match status" value="1"/>
</dbReference>
<proteinExistence type="predicted"/>
<keyword evidence="2" id="KW-1185">Reference proteome</keyword>
<dbReference type="InterPro" id="IPR021757">
    <property type="entry name" value="Ribosomal_mL46_N"/>
</dbReference>
<dbReference type="Pfam" id="PF11788">
    <property type="entry name" value="MRP-L46"/>
    <property type="match status" value="1"/>
</dbReference>
<reference evidence="3" key="1">
    <citation type="submission" date="2017-02" db="UniProtKB">
        <authorList>
            <consortium name="WormBaseParasite"/>
        </authorList>
    </citation>
    <scope>IDENTIFICATION</scope>
</reference>
<evidence type="ECO:0000313" key="3">
    <source>
        <dbReference type="WBParaSite" id="SPAL_0000911000.1"/>
    </source>
</evidence>
<dbReference type="PANTHER" id="PTHR13124:SF12">
    <property type="entry name" value="LARGE RIBOSOMAL SUBUNIT PROTEIN ML46"/>
    <property type="match status" value="1"/>
</dbReference>
<accession>A0A0N5BTC4</accession>
<name>A0A0N5BTC4_STREA</name>
<organism evidence="2 3">
    <name type="scientific">Strongyloides papillosus</name>
    <name type="common">Intestinal threadworm</name>
    <dbReference type="NCBI Taxonomy" id="174720"/>
    <lineage>
        <taxon>Eukaryota</taxon>
        <taxon>Metazoa</taxon>
        <taxon>Ecdysozoa</taxon>
        <taxon>Nematoda</taxon>
        <taxon>Chromadorea</taxon>
        <taxon>Rhabditida</taxon>
        <taxon>Tylenchina</taxon>
        <taxon>Panagrolaimomorpha</taxon>
        <taxon>Strongyloidoidea</taxon>
        <taxon>Strongyloididae</taxon>
        <taxon>Strongyloides</taxon>
    </lineage>
</organism>
<feature type="domain" description="Large ribosomal subunit protein mL46 N-terminal" evidence="1">
    <location>
        <begin position="33"/>
        <end position="120"/>
    </location>
</feature>
<dbReference type="GO" id="GO:0003735">
    <property type="term" value="F:structural constituent of ribosome"/>
    <property type="evidence" value="ECO:0007669"/>
    <property type="project" value="InterPro"/>
</dbReference>
<dbReference type="Proteomes" id="UP000046392">
    <property type="component" value="Unplaced"/>
</dbReference>
<protein>
    <submittedName>
        <fullName evidence="3">MRP-L46 domain-containing protein</fullName>
    </submittedName>
</protein>
<evidence type="ECO:0000313" key="2">
    <source>
        <dbReference type="Proteomes" id="UP000046392"/>
    </source>
</evidence>
<dbReference type="AlphaFoldDB" id="A0A0N5BTC4"/>
<dbReference type="InterPro" id="IPR040008">
    <property type="entry name" value="Ribosomal_mL46"/>
</dbReference>
<dbReference type="GO" id="GO:0005762">
    <property type="term" value="C:mitochondrial large ribosomal subunit"/>
    <property type="evidence" value="ECO:0007669"/>
    <property type="project" value="TreeGrafter"/>
</dbReference>
<dbReference type="WBParaSite" id="SPAL_0000911000.1">
    <property type="protein sequence ID" value="SPAL_0000911000.1"/>
    <property type="gene ID" value="SPAL_0000911000"/>
</dbReference>
<sequence length="278" mass="32708">MKLFSPRYASLGRRFLTEINTASSVGDNVKRSEITASIILIRPPLCAPSMNDFEKKYMEMQKNIDERNSLKSDFELRKERDEILLEKKRQLEEEGKDLTELEEQLGVPAFMMEEEWKVNADKIKAKYFKEHDNKIDQDYKNLLRHPESNLLLSVKQKFDNGNISPWIFPQTSNIQNCLRSSIEAAMDEMFNGSIKMKMLGGAPFSYHKYRFPRKLRESKGVDLAEFFFFGGILRDPTIDIKVNDKLIKDYQWLTSEEIDKLMVDRKKYLKKAKLIFHQ</sequence>